<proteinExistence type="predicted"/>
<feature type="transmembrane region" description="Helical" evidence="1">
    <location>
        <begin position="20"/>
        <end position="43"/>
    </location>
</feature>
<dbReference type="AlphaFoldDB" id="A0A1D5Q775"/>
<evidence type="ECO:0000313" key="3">
    <source>
        <dbReference type="Proteomes" id="UP000006718"/>
    </source>
</evidence>
<name>A0A1D5Q775_MACMU</name>
<reference evidence="2" key="2">
    <citation type="submission" date="2019-01" db="EMBL/GenBank/DDBJ databases">
        <authorList>
            <person name="Graves T."/>
            <person name="Eichler E.E."/>
            <person name="Wilson R.K."/>
        </authorList>
    </citation>
    <scope>NUCLEOTIDE SEQUENCE [LARGE SCALE GENOMIC DNA]</scope>
    <source>
        <strain evidence="2">17573</strain>
    </source>
</reference>
<dbReference type="InParanoid" id="A0A1D5Q775"/>
<evidence type="ECO:0000256" key="1">
    <source>
        <dbReference type="SAM" id="Phobius"/>
    </source>
</evidence>
<accession>A0A1D5Q775</accession>
<dbReference type="Proteomes" id="UP000006718">
    <property type="component" value="Chromosome 20"/>
</dbReference>
<dbReference type="GeneTree" id="ENSGT00550000076295"/>
<keyword evidence="1" id="KW-0472">Membrane</keyword>
<dbReference type="Bgee" id="ENSMMUG00000042703">
    <property type="expression patterns" value="Expressed in prefrontal cortex"/>
</dbReference>
<dbReference type="OMA" id="GGWLCSK"/>
<organism evidence="2 3">
    <name type="scientific">Macaca mulatta</name>
    <name type="common">Rhesus macaque</name>
    <dbReference type="NCBI Taxonomy" id="9544"/>
    <lineage>
        <taxon>Eukaryota</taxon>
        <taxon>Metazoa</taxon>
        <taxon>Chordata</taxon>
        <taxon>Craniata</taxon>
        <taxon>Vertebrata</taxon>
        <taxon>Euteleostomi</taxon>
        <taxon>Mammalia</taxon>
        <taxon>Eutheria</taxon>
        <taxon>Euarchontoglires</taxon>
        <taxon>Primates</taxon>
        <taxon>Haplorrhini</taxon>
        <taxon>Catarrhini</taxon>
        <taxon>Cercopithecidae</taxon>
        <taxon>Cercopithecinae</taxon>
        <taxon>Macaca</taxon>
    </lineage>
</organism>
<reference evidence="2" key="3">
    <citation type="submission" date="2025-08" db="UniProtKB">
        <authorList>
            <consortium name="Ensembl"/>
        </authorList>
    </citation>
    <scope>IDENTIFICATION</scope>
    <source>
        <strain evidence="2">17573</strain>
    </source>
</reference>
<keyword evidence="1" id="KW-1133">Transmembrane helix</keyword>
<dbReference type="VEuPathDB" id="HostDB:ENSMMUG00000042703"/>
<protein>
    <submittedName>
        <fullName evidence="2">Uncharacterized protein</fullName>
    </submittedName>
</protein>
<dbReference type="Ensembl" id="ENSMMUT00000062466.2">
    <property type="protein sequence ID" value="ENSMMUP00000043891.1"/>
    <property type="gene ID" value="ENSMMUG00000042703.2"/>
</dbReference>
<reference evidence="3" key="1">
    <citation type="journal article" date="2007" name="Science">
        <title>Evolutionary and biomedical insights from the rhesus macaque genome.</title>
        <authorList>
            <person name="Gibbs R.A."/>
            <person name="Rogers J."/>
            <person name="Katze M.G."/>
            <person name="Bumgarner R."/>
            <person name="Weinstock G.M."/>
            <person name="Mardis E.R."/>
            <person name="Remington K.A."/>
            <person name="Strausberg R.L."/>
            <person name="Venter J.C."/>
            <person name="Wilson R.K."/>
            <person name="Batzer M.A."/>
            <person name="Bustamante C.D."/>
            <person name="Eichler E.E."/>
            <person name="Hahn M.W."/>
            <person name="Hardison R.C."/>
            <person name="Makova K.D."/>
            <person name="Miller W."/>
            <person name="Milosavljevic A."/>
            <person name="Palermo R.E."/>
            <person name="Siepel A."/>
            <person name="Sikela J.M."/>
            <person name="Attaway T."/>
            <person name="Bell S."/>
            <person name="Bernard K.E."/>
            <person name="Buhay C.J."/>
            <person name="Chandrabose M.N."/>
            <person name="Dao M."/>
            <person name="Davis C."/>
            <person name="Delehaunty K.D."/>
            <person name="Ding Y."/>
            <person name="Dinh H.H."/>
            <person name="Dugan-Rocha S."/>
            <person name="Fulton L.A."/>
            <person name="Gabisi R.A."/>
            <person name="Garner T.T."/>
            <person name="Godfrey J."/>
            <person name="Hawes A.C."/>
            <person name="Hernandez J."/>
            <person name="Hines S."/>
            <person name="Holder M."/>
            <person name="Hume J."/>
            <person name="Jhangiani S.N."/>
            <person name="Joshi V."/>
            <person name="Khan Z.M."/>
            <person name="Kirkness E.F."/>
            <person name="Cree A."/>
            <person name="Fowler R.G."/>
            <person name="Lee S."/>
            <person name="Lewis L.R."/>
            <person name="Li Z."/>
            <person name="Liu Y.-S."/>
            <person name="Moore S.M."/>
            <person name="Muzny D."/>
            <person name="Nazareth L.V."/>
            <person name="Ngo D.N."/>
            <person name="Okwuonu G.O."/>
            <person name="Pai G."/>
            <person name="Parker D."/>
            <person name="Paul H.A."/>
            <person name="Pfannkoch C."/>
            <person name="Pohl C.S."/>
            <person name="Rogers Y.-H.C."/>
            <person name="Ruiz S.J."/>
            <person name="Sabo A."/>
            <person name="Santibanez J."/>
            <person name="Schneider B.W."/>
            <person name="Smith S.M."/>
            <person name="Sodergren E."/>
            <person name="Svatek A.F."/>
            <person name="Utterback T.R."/>
            <person name="Vattathil S."/>
            <person name="Warren W."/>
            <person name="White C.S."/>
            <person name="Chinwalla A.T."/>
            <person name="Feng Y."/>
            <person name="Halpern A.L."/>
            <person name="Hillier L.W."/>
            <person name="Huang X."/>
            <person name="Minx P."/>
            <person name="Nelson J.O."/>
            <person name="Pepin K.H."/>
            <person name="Qin X."/>
            <person name="Sutton G.G."/>
            <person name="Venter E."/>
            <person name="Walenz B.P."/>
            <person name="Wallis J.W."/>
            <person name="Worley K.C."/>
            <person name="Yang S.-P."/>
            <person name="Jones S.M."/>
            <person name="Marra M.A."/>
            <person name="Rocchi M."/>
            <person name="Schein J.E."/>
            <person name="Baertsch R."/>
            <person name="Clarke L."/>
            <person name="Csuros M."/>
            <person name="Glasscock J."/>
            <person name="Harris R.A."/>
            <person name="Havlak P."/>
            <person name="Jackson A.R."/>
            <person name="Jiang H."/>
            <person name="Liu Y."/>
            <person name="Messina D.N."/>
            <person name="Shen Y."/>
            <person name="Song H.X.-Z."/>
            <person name="Wylie T."/>
            <person name="Zhang L."/>
            <person name="Birney E."/>
            <person name="Han K."/>
            <person name="Konkel M.K."/>
            <person name="Lee J."/>
            <person name="Smit A.F.A."/>
            <person name="Ullmer B."/>
            <person name="Wang H."/>
            <person name="Xing J."/>
            <person name="Burhans R."/>
            <person name="Cheng Z."/>
            <person name="Karro J.E."/>
            <person name="Ma J."/>
            <person name="Raney B."/>
            <person name="She X."/>
            <person name="Cox M.J."/>
            <person name="Demuth J.P."/>
            <person name="Dumas L.J."/>
            <person name="Han S.-G."/>
            <person name="Hopkins J."/>
            <person name="Karimpour-Fard A."/>
            <person name="Kim Y.H."/>
            <person name="Pollack J.R."/>
            <person name="Vinar T."/>
            <person name="Addo-Quaye C."/>
            <person name="Degenhardt J."/>
            <person name="Denby A."/>
            <person name="Hubisz M.J."/>
            <person name="Indap A."/>
            <person name="Kosiol C."/>
            <person name="Lahn B.T."/>
            <person name="Lawson H.A."/>
            <person name="Marklein A."/>
            <person name="Nielsen R."/>
            <person name="Vallender E.J."/>
            <person name="Clark A.G."/>
            <person name="Ferguson B."/>
            <person name="Hernandez R.D."/>
            <person name="Hirani K."/>
            <person name="Kehrer-Sawatzki H."/>
            <person name="Kolb J."/>
            <person name="Patil S."/>
            <person name="Pu L.-L."/>
            <person name="Ren Y."/>
            <person name="Smith D.G."/>
            <person name="Wheeler D.A."/>
            <person name="Schenck I."/>
            <person name="Ball E.V."/>
            <person name="Chen R."/>
            <person name="Cooper D.N."/>
            <person name="Giardine B."/>
            <person name="Hsu F."/>
            <person name="Kent W.J."/>
            <person name="Lesk A."/>
            <person name="Nelson D.L."/>
            <person name="O'brien W.E."/>
            <person name="Pruefer K."/>
            <person name="Stenson P.D."/>
            <person name="Wallace J.C."/>
            <person name="Ke H."/>
            <person name="Liu X.-M."/>
            <person name="Wang P."/>
            <person name="Xiang A.P."/>
            <person name="Yang F."/>
            <person name="Barber G.P."/>
            <person name="Haussler D."/>
            <person name="Karolchik D."/>
            <person name="Kern A.D."/>
            <person name="Kuhn R.M."/>
            <person name="Smith K.E."/>
            <person name="Zwieg A.S."/>
        </authorList>
    </citation>
    <scope>NUCLEOTIDE SEQUENCE [LARGE SCALE GENOMIC DNA]</scope>
    <source>
        <strain evidence="3">17573</strain>
    </source>
</reference>
<sequence>TGSWKSISGGWLCSKPSVLVHIAPCLGLVGVGHLSLFLLTVWLSSPLQAWGWHDAAICHTRAPESQRYNQRQTNKNDEQAPCLCYFPRTIVLFLKWAWGRSNSHRSSST</sequence>
<keyword evidence="3" id="KW-1185">Reference proteome</keyword>
<evidence type="ECO:0000313" key="2">
    <source>
        <dbReference type="Ensembl" id="ENSMMUP00000043891.1"/>
    </source>
</evidence>
<reference evidence="2" key="4">
    <citation type="submission" date="2025-09" db="UniProtKB">
        <authorList>
            <consortium name="Ensembl"/>
        </authorList>
    </citation>
    <scope>IDENTIFICATION</scope>
    <source>
        <strain evidence="2">17573</strain>
    </source>
</reference>
<keyword evidence="1" id="KW-0812">Transmembrane</keyword>